<reference evidence="3" key="1">
    <citation type="submission" date="2013-09" db="EMBL/GenBank/DDBJ databases">
        <title>Corchorus olitorius genome sequencing.</title>
        <authorList>
            <person name="Alam M."/>
            <person name="Haque M.S."/>
            <person name="Islam M.S."/>
            <person name="Emdad E.M."/>
            <person name="Islam M.M."/>
            <person name="Ahmed B."/>
            <person name="Halim A."/>
            <person name="Hossen Q.M.M."/>
            <person name="Hossain M.Z."/>
            <person name="Ahmed R."/>
            <person name="Khan M.M."/>
            <person name="Islam R."/>
            <person name="Rashid M.M."/>
            <person name="Khan S.A."/>
            <person name="Rahman M.S."/>
            <person name="Alam M."/>
            <person name="Yahiya A.S."/>
            <person name="Khan M.S."/>
            <person name="Azam M.S."/>
            <person name="Haque T."/>
            <person name="Lashkar M.Z.H."/>
            <person name="Akhand A.I."/>
            <person name="Morshed G."/>
            <person name="Roy S."/>
            <person name="Uddin K.S."/>
            <person name="Rabeya T."/>
            <person name="Hossain A.S."/>
            <person name="Chowdhury A."/>
            <person name="Snigdha A.R."/>
            <person name="Mortoza M.S."/>
            <person name="Matin S.A."/>
            <person name="Hoque S.M.E."/>
            <person name="Islam M.K."/>
            <person name="Roy D.K."/>
            <person name="Haider R."/>
            <person name="Moosa M.M."/>
            <person name="Elias S.M."/>
            <person name="Hasan A.M."/>
            <person name="Jahan S."/>
            <person name="Shafiuddin M."/>
            <person name="Mahmood N."/>
            <person name="Shommy N.S."/>
        </authorList>
    </citation>
    <scope>NUCLEOTIDE SEQUENCE [LARGE SCALE GENOMIC DNA]</scope>
    <source>
        <strain evidence="3">cv. O-4</strain>
    </source>
</reference>
<feature type="compositionally biased region" description="Basic and acidic residues" evidence="1">
    <location>
        <begin position="9"/>
        <end position="33"/>
    </location>
</feature>
<organism evidence="2 3">
    <name type="scientific">Corchorus olitorius</name>
    <dbReference type="NCBI Taxonomy" id="93759"/>
    <lineage>
        <taxon>Eukaryota</taxon>
        <taxon>Viridiplantae</taxon>
        <taxon>Streptophyta</taxon>
        <taxon>Embryophyta</taxon>
        <taxon>Tracheophyta</taxon>
        <taxon>Spermatophyta</taxon>
        <taxon>Magnoliopsida</taxon>
        <taxon>eudicotyledons</taxon>
        <taxon>Gunneridae</taxon>
        <taxon>Pentapetalae</taxon>
        <taxon>rosids</taxon>
        <taxon>malvids</taxon>
        <taxon>Malvales</taxon>
        <taxon>Malvaceae</taxon>
        <taxon>Grewioideae</taxon>
        <taxon>Apeibeae</taxon>
        <taxon>Corchorus</taxon>
    </lineage>
</organism>
<evidence type="ECO:0000256" key="1">
    <source>
        <dbReference type="SAM" id="MobiDB-lite"/>
    </source>
</evidence>
<feature type="region of interest" description="Disordered" evidence="1">
    <location>
        <begin position="83"/>
        <end position="120"/>
    </location>
</feature>
<sequence length="134" mass="15692">MESFSGSKKGLEFTKRRDSETKGFGDRDYRPENGNHPTVHLRDQRRRREPRVRLDSCLSKPNGREIWPESSLGDFNDQSWSFRDRSTMTSNPDTVACDGPTRRWDSLSGKRGGGVESREKKLEKRKKRWLLYKT</sequence>
<comment type="caution">
    <text evidence="2">The sequence shown here is derived from an EMBL/GenBank/DDBJ whole genome shotgun (WGS) entry which is preliminary data.</text>
</comment>
<keyword evidence="3" id="KW-1185">Reference proteome</keyword>
<evidence type="ECO:0000313" key="2">
    <source>
        <dbReference type="EMBL" id="OMO89885.1"/>
    </source>
</evidence>
<name>A0A1R3J4W8_9ROSI</name>
<proteinExistence type="predicted"/>
<protein>
    <submittedName>
        <fullName evidence="2">Uncharacterized protein</fullName>
    </submittedName>
</protein>
<dbReference type="AlphaFoldDB" id="A0A1R3J4W8"/>
<accession>A0A1R3J4W8</accession>
<gene>
    <name evidence="2" type="ORF">COLO4_19549</name>
</gene>
<evidence type="ECO:0000313" key="3">
    <source>
        <dbReference type="Proteomes" id="UP000187203"/>
    </source>
</evidence>
<feature type="region of interest" description="Disordered" evidence="1">
    <location>
        <begin position="1"/>
        <end position="50"/>
    </location>
</feature>
<dbReference type="Proteomes" id="UP000187203">
    <property type="component" value="Unassembled WGS sequence"/>
</dbReference>
<feature type="compositionally biased region" description="Polar residues" evidence="1">
    <location>
        <begin position="83"/>
        <end position="93"/>
    </location>
</feature>
<dbReference type="EMBL" id="AWUE01016650">
    <property type="protein sequence ID" value="OMO89885.1"/>
    <property type="molecule type" value="Genomic_DNA"/>
</dbReference>